<dbReference type="GO" id="GO:0140359">
    <property type="term" value="F:ABC-type transporter activity"/>
    <property type="evidence" value="ECO:0007669"/>
    <property type="project" value="InterPro"/>
</dbReference>
<keyword evidence="4 5" id="KW-0472">Membrane</keyword>
<dbReference type="Proteomes" id="UP000423525">
    <property type="component" value="Chromosome"/>
</dbReference>
<dbReference type="Pfam" id="PF12698">
    <property type="entry name" value="ABC2_membrane_3"/>
    <property type="match status" value="1"/>
</dbReference>
<dbReference type="PANTHER" id="PTHR43077">
    <property type="entry name" value="TRANSPORT PERMEASE YVFS-RELATED"/>
    <property type="match status" value="1"/>
</dbReference>
<feature type="domain" description="ABC-2 type transporter transmembrane" evidence="7">
    <location>
        <begin position="24"/>
        <end position="164"/>
    </location>
</feature>
<name>A0A6I8MF76_9CORY</name>
<evidence type="ECO:0000256" key="3">
    <source>
        <dbReference type="ARBA" id="ARBA00022989"/>
    </source>
</evidence>
<dbReference type="RefSeq" id="WP_155873060.1">
    <property type="nucleotide sequence ID" value="NZ_CP168248.1"/>
</dbReference>
<dbReference type="AlphaFoldDB" id="A0A6I8MF76"/>
<keyword evidence="3 5" id="KW-1133">Transmembrane helix</keyword>
<dbReference type="Gene3D" id="1.10.287.950">
    <property type="entry name" value="Methyl-accepting chemotaxis protein"/>
    <property type="match status" value="1"/>
</dbReference>
<evidence type="ECO:0000259" key="6">
    <source>
        <dbReference type="Pfam" id="PF01061"/>
    </source>
</evidence>
<protein>
    <submittedName>
        <fullName evidence="8">YhgE/Pip domain-containing protein</fullName>
    </submittedName>
</protein>
<feature type="transmembrane region" description="Helical" evidence="5">
    <location>
        <begin position="513"/>
        <end position="534"/>
    </location>
</feature>
<dbReference type="PANTHER" id="PTHR43077:SF5">
    <property type="entry name" value="PHAGE INFECTION PROTEIN"/>
    <property type="match status" value="1"/>
</dbReference>
<sequence length="673" mass="71210">MNLFHIGTEFRRFGHGKLPPIAIVVIMLMPLLFGGLFVWSYWDPIGHLNKLPVAVVNSDTGVTKEGKTINAGEQITHRLVDQQQAKFIEVSAEQARKGIADGTYYFAIEFPTDFSQAATSVKDPQPHQAKLNAVYNNANGFLATMLGNQVVGRVLAAVNENLGSQVANQLLVGFNTIGQGLGAAADGAGQLADGSHKAHDGADKLADGSTQLNNGLQQANDGAHKLYDGAGQLDQGIHTASNGADALADGLTKLNAATDTLGNGAGQVSAGVDKLAGVAQQASDAQAQLTVPLVNLSAQLRATGIPQAIDLANSADGIINSINAAGIGPQSDMMTQLSKLRNGASEIHRQLSDPTAQYRAGINSATEGAQKLSTGLHQLSDGSEKLVIGTKTLADGTTKLSAGSQQLTVGASQLSSGLVRLDEGASELSLKLGESKDKIPQFPDETIADSARNVSTPVAENVARDSLSLFGLGLAPMFIALGLFMGGTVTFMLMRPLQRRVVDSGVTPFRVVLASYIPAVIVGFCQATIMFLVQRYAIGLHAHNEFLLWGAMCLTSMCFMAITQGLNTVFGSTVGRVLCIAFMSLQIVSSGGLYPPETQPAPLRWFHTFDPMTYSVNILRQAIYPTDVALDHRAVQGVSVLIFIGALFLLFSTIAAMRERQMKMKDFHPEVAV</sequence>
<evidence type="ECO:0000256" key="5">
    <source>
        <dbReference type="SAM" id="Phobius"/>
    </source>
</evidence>
<keyword evidence="2 5" id="KW-0812">Transmembrane</keyword>
<feature type="transmembrane region" description="Helical" evidence="5">
    <location>
        <begin position="574"/>
        <end position="594"/>
    </location>
</feature>
<dbReference type="KEGG" id="crf:FRC0190_01391"/>
<dbReference type="InterPro" id="IPR051328">
    <property type="entry name" value="T7SS_ABC-Transporter"/>
</dbReference>
<evidence type="ECO:0000256" key="1">
    <source>
        <dbReference type="ARBA" id="ARBA00004141"/>
    </source>
</evidence>
<feature type="transmembrane region" description="Helical" evidence="5">
    <location>
        <begin position="546"/>
        <end position="562"/>
    </location>
</feature>
<evidence type="ECO:0000313" key="8">
    <source>
        <dbReference type="EMBL" id="VZH85434.1"/>
    </source>
</evidence>
<dbReference type="EMBL" id="LR738855">
    <property type="protein sequence ID" value="VZH85434.1"/>
    <property type="molecule type" value="Genomic_DNA"/>
</dbReference>
<dbReference type="NCBIfam" id="TIGR03062">
    <property type="entry name" value="pip_yhgE_Cterm"/>
    <property type="match status" value="1"/>
</dbReference>
<comment type="subcellular location">
    <subcellularLocation>
        <location evidence="1">Membrane</location>
        <topology evidence="1">Multi-pass membrane protein</topology>
    </subcellularLocation>
</comment>
<feature type="domain" description="ABC-2 type transporter transmembrane" evidence="6">
    <location>
        <begin position="475"/>
        <end position="624"/>
    </location>
</feature>
<organism evidence="8 9">
    <name type="scientific">Corynebacterium rouxii</name>
    <dbReference type="NCBI Taxonomy" id="2719119"/>
    <lineage>
        <taxon>Bacteria</taxon>
        <taxon>Bacillati</taxon>
        <taxon>Actinomycetota</taxon>
        <taxon>Actinomycetes</taxon>
        <taxon>Mycobacteriales</taxon>
        <taxon>Corynebacteriaceae</taxon>
        <taxon>Corynebacterium</taxon>
    </lineage>
</organism>
<evidence type="ECO:0000313" key="9">
    <source>
        <dbReference type="Proteomes" id="UP000423525"/>
    </source>
</evidence>
<reference evidence="8 9" key="1">
    <citation type="submission" date="2019-11" db="EMBL/GenBank/DDBJ databases">
        <authorList>
            <person name="Brisse S."/>
        </authorList>
    </citation>
    <scope>NUCLEOTIDE SEQUENCE [LARGE SCALE GENOMIC DNA]</scope>
    <source>
        <strain evidence="8">FRC0190</strain>
    </source>
</reference>
<dbReference type="InterPro" id="IPR013525">
    <property type="entry name" value="ABC2_TM"/>
</dbReference>
<evidence type="ECO:0000259" key="7">
    <source>
        <dbReference type="Pfam" id="PF12698"/>
    </source>
</evidence>
<evidence type="ECO:0000256" key="4">
    <source>
        <dbReference type="ARBA" id="ARBA00023136"/>
    </source>
</evidence>
<feature type="transmembrane region" description="Helical" evidence="5">
    <location>
        <begin position="21"/>
        <end position="42"/>
    </location>
</feature>
<dbReference type="InterPro" id="IPR023908">
    <property type="entry name" value="xxxLxxG_rpt"/>
</dbReference>
<dbReference type="InterPro" id="IPR017500">
    <property type="entry name" value="Phage_infect_YhgE_N"/>
</dbReference>
<dbReference type="InterPro" id="IPR017501">
    <property type="entry name" value="Phage_infect_YhgE_C"/>
</dbReference>
<feature type="transmembrane region" description="Helical" evidence="5">
    <location>
        <begin position="469"/>
        <end position="493"/>
    </location>
</feature>
<accession>A0A6I8MF76</accession>
<proteinExistence type="predicted"/>
<dbReference type="NCBIfam" id="TIGR03061">
    <property type="entry name" value="pip_yhgE_Nterm"/>
    <property type="match status" value="1"/>
</dbReference>
<gene>
    <name evidence="8" type="ORF">FRC0190_01391</name>
</gene>
<dbReference type="NCBIfam" id="TIGR03057">
    <property type="entry name" value="xxxLxxG_by_4"/>
    <property type="match status" value="6"/>
</dbReference>
<dbReference type="Pfam" id="PF01061">
    <property type="entry name" value="ABC2_membrane"/>
    <property type="match status" value="1"/>
</dbReference>
<feature type="transmembrane region" description="Helical" evidence="5">
    <location>
        <begin position="634"/>
        <end position="657"/>
    </location>
</feature>
<dbReference type="GO" id="GO:0016020">
    <property type="term" value="C:membrane"/>
    <property type="evidence" value="ECO:0007669"/>
    <property type="project" value="UniProtKB-SubCell"/>
</dbReference>
<evidence type="ECO:0000256" key="2">
    <source>
        <dbReference type="ARBA" id="ARBA00022692"/>
    </source>
</evidence>
<dbReference type="Gene3D" id="3.40.1710.10">
    <property type="entry name" value="abc type-2 transporter like domain"/>
    <property type="match status" value="1"/>
</dbReference>